<dbReference type="SUPFAM" id="SSF53335">
    <property type="entry name" value="S-adenosyl-L-methionine-dependent methyltransferases"/>
    <property type="match status" value="1"/>
</dbReference>
<dbReference type="CDD" id="cd02440">
    <property type="entry name" value="AdoMet_MTases"/>
    <property type="match status" value="1"/>
</dbReference>
<evidence type="ECO:0000313" key="2">
    <source>
        <dbReference type="EMBL" id="QNI33642.1"/>
    </source>
</evidence>
<evidence type="ECO:0000259" key="1">
    <source>
        <dbReference type="Pfam" id="PF13649"/>
    </source>
</evidence>
<accession>A0A7G8BM72</accession>
<dbReference type="InterPro" id="IPR029063">
    <property type="entry name" value="SAM-dependent_MTases_sf"/>
</dbReference>
<dbReference type="AlphaFoldDB" id="A0A7G8BM72"/>
<evidence type="ECO:0000313" key="3">
    <source>
        <dbReference type="Proteomes" id="UP000515312"/>
    </source>
</evidence>
<keyword evidence="2" id="KW-0489">Methyltransferase</keyword>
<keyword evidence="3" id="KW-1185">Reference proteome</keyword>
<gene>
    <name evidence="2" type="ORF">H7849_06850</name>
</gene>
<organism evidence="2 3">
    <name type="scientific">Alloacidobacterium dinghuense</name>
    <dbReference type="NCBI Taxonomy" id="2763107"/>
    <lineage>
        <taxon>Bacteria</taxon>
        <taxon>Pseudomonadati</taxon>
        <taxon>Acidobacteriota</taxon>
        <taxon>Terriglobia</taxon>
        <taxon>Terriglobales</taxon>
        <taxon>Acidobacteriaceae</taxon>
        <taxon>Alloacidobacterium</taxon>
    </lineage>
</organism>
<feature type="domain" description="Methyltransferase" evidence="1">
    <location>
        <begin position="44"/>
        <end position="137"/>
    </location>
</feature>
<dbReference type="Pfam" id="PF13649">
    <property type="entry name" value="Methyltransf_25"/>
    <property type="match status" value="1"/>
</dbReference>
<dbReference type="Proteomes" id="UP000515312">
    <property type="component" value="Chromosome"/>
</dbReference>
<dbReference type="RefSeq" id="WP_186745194.1">
    <property type="nucleotide sequence ID" value="NZ_CP060394.1"/>
</dbReference>
<dbReference type="EMBL" id="CP060394">
    <property type="protein sequence ID" value="QNI33642.1"/>
    <property type="molecule type" value="Genomic_DNA"/>
</dbReference>
<reference evidence="2 3" key="1">
    <citation type="submission" date="2020-08" db="EMBL/GenBank/DDBJ databases">
        <title>Edaphobacter telluris sp. nov. and Acidobacterium dinghuensis sp. nov., two acidobacteria isolated from forest soil.</title>
        <authorList>
            <person name="Fu J."/>
            <person name="Qiu L."/>
        </authorList>
    </citation>
    <scope>NUCLEOTIDE SEQUENCE [LARGE SCALE GENOMIC DNA]</scope>
    <source>
        <strain evidence="2">4Y35</strain>
    </source>
</reference>
<dbReference type="KEGG" id="adin:H7849_06850"/>
<keyword evidence="2" id="KW-0808">Transferase</keyword>
<dbReference type="GO" id="GO:0008168">
    <property type="term" value="F:methyltransferase activity"/>
    <property type="evidence" value="ECO:0007669"/>
    <property type="project" value="UniProtKB-KW"/>
</dbReference>
<dbReference type="GO" id="GO:0032259">
    <property type="term" value="P:methylation"/>
    <property type="evidence" value="ECO:0007669"/>
    <property type="project" value="UniProtKB-KW"/>
</dbReference>
<dbReference type="Gene3D" id="3.40.50.150">
    <property type="entry name" value="Vaccinia Virus protein VP39"/>
    <property type="match status" value="1"/>
</dbReference>
<protein>
    <submittedName>
        <fullName evidence="2">Class I SAM-dependent methyltransferase</fullName>
    </submittedName>
</protein>
<proteinExistence type="predicted"/>
<sequence>MPAYDNATYGNRIASIYDDFIQISLEQTQAAVEALAAMAKDGPVLELGIGTGRIALPLSDKGLAVHGIDASTQMIDELRKKPRGNAIPVTMGDFSEVAVEGRFGLIYVVFNTFFSLLTQEDQVRCFANVAKHLLPDGVFVIEAFVPDPPRFIGNQNVVASKVDVDEVRLDVTRYDPLQQLLKAQHLVIANGTIQTYPIQLRYAWPSELDLMARLAGLKLKERWSNWQRSPFTSGATSHISIYHA</sequence>
<dbReference type="InterPro" id="IPR041698">
    <property type="entry name" value="Methyltransf_25"/>
</dbReference>
<dbReference type="Gene3D" id="2.20.25.570">
    <property type="match status" value="1"/>
</dbReference>
<name>A0A7G8BM72_9BACT</name>